<proteinExistence type="predicted"/>
<keyword evidence="4" id="KW-1185">Reference proteome</keyword>
<keyword evidence="2" id="KW-0812">Transmembrane</keyword>
<accession>A0A5A9X513</accession>
<evidence type="ECO:0000256" key="1">
    <source>
        <dbReference type="SAM" id="MobiDB-lite"/>
    </source>
</evidence>
<protein>
    <recommendedName>
        <fullName evidence="5">TonB C-terminal domain-containing protein</fullName>
    </recommendedName>
</protein>
<feature type="region of interest" description="Disordered" evidence="1">
    <location>
        <begin position="69"/>
        <end position="114"/>
    </location>
</feature>
<feature type="transmembrane region" description="Helical" evidence="2">
    <location>
        <begin position="22"/>
        <end position="43"/>
    </location>
</feature>
<dbReference type="Gene3D" id="3.30.1150.10">
    <property type="match status" value="1"/>
</dbReference>
<evidence type="ECO:0000313" key="4">
    <source>
        <dbReference type="Proteomes" id="UP000324298"/>
    </source>
</evidence>
<dbReference type="OrthoDB" id="5398660at2"/>
<organism evidence="3 4">
    <name type="scientific">Oryzomonas rubra</name>
    <dbReference type="NCBI Taxonomy" id="2509454"/>
    <lineage>
        <taxon>Bacteria</taxon>
        <taxon>Pseudomonadati</taxon>
        <taxon>Thermodesulfobacteriota</taxon>
        <taxon>Desulfuromonadia</taxon>
        <taxon>Geobacterales</taxon>
        <taxon>Geobacteraceae</taxon>
        <taxon>Oryzomonas</taxon>
    </lineage>
</organism>
<feature type="compositionally biased region" description="Pro residues" evidence="1">
    <location>
        <begin position="71"/>
        <end position="86"/>
    </location>
</feature>
<dbReference type="RefSeq" id="WP_149309787.1">
    <property type="nucleotide sequence ID" value="NZ_SRSD01000012.1"/>
</dbReference>
<dbReference type="Proteomes" id="UP000324298">
    <property type="component" value="Unassembled WGS sequence"/>
</dbReference>
<dbReference type="EMBL" id="SRSD01000012">
    <property type="protein sequence ID" value="KAA0888157.1"/>
    <property type="molecule type" value="Genomic_DNA"/>
</dbReference>
<keyword evidence="2" id="KW-1133">Transmembrane helix</keyword>
<comment type="caution">
    <text evidence="3">The sequence shown here is derived from an EMBL/GenBank/DDBJ whole genome shotgun (WGS) entry which is preliminary data.</text>
</comment>
<name>A0A5A9X513_9BACT</name>
<dbReference type="Pfam" id="PF13103">
    <property type="entry name" value="TonB_2"/>
    <property type="match status" value="1"/>
</dbReference>
<dbReference type="SUPFAM" id="SSF74653">
    <property type="entry name" value="TolA/TonB C-terminal domain"/>
    <property type="match status" value="1"/>
</dbReference>
<keyword evidence="2" id="KW-0472">Membrane</keyword>
<sequence length="244" mass="26576">MTHSYIPDTPEPETAFAPHKPWMGYALATSLMLHLLAVVFIFAAGDAVRSIPAVSGILIENVTFAPTISPSKPPESLPAPAPPESPRQPEASQDAPPLQASSVAQTAAPEKASEGMKELMATPLGLGMTYGYISSLAEGRSLREDIRGYYFEVVEKINREWWKRADGLKEPIRQDGIIELYLQPDGSIISQRIYQGTGSREADQVLQDVIKAVAPLPPLPASFDQKVFLAPLKIKAPSTLFRIK</sequence>
<gene>
    <name evidence="3" type="ORF">ET418_17330</name>
</gene>
<evidence type="ECO:0000256" key="2">
    <source>
        <dbReference type="SAM" id="Phobius"/>
    </source>
</evidence>
<dbReference type="AlphaFoldDB" id="A0A5A9X513"/>
<evidence type="ECO:0008006" key="5">
    <source>
        <dbReference type="Google" id="ProtNLM"/>
    </source>
</evidence>
<reference evidence="3 4" key="1">
    <citation type="submission" date="2019-04" db="EMBL/GenBank/DDBJ databases">
        <title>Geobacter ruber sp. nov., ferric-reducing bacteria isolated from paddy soil.</title>
        <authorList>
            <person name="Xu Z."/>
            <person name="Masuda Y."/>
            <person name="Itoh H."/>
            <person name="Senoo K."/>
        </authorList>
    </citation>
    <scope>NUCLEOTIDE SEQUENCE [LARGE SCALE GENOMIC DNA]</scope>
    <source>
        <strain evidence="3 4">Red88</strain>
    </source>
</reference>
<evidence type="ECO:0000313" key="3">
    <source>
        <dbReference type="EMBL" id="KAA0888157.1"/>
    </source>
</evidence>